<gene>
    <name evidence="1" type="ORF">V1525DRAFT_208384</name>
</gene>
<proteinExistence type="predicted"/>
<evidence type="ECO:0000313" key="2">
    <source>
        <dbReference type="Proteomes" id="UP001433508"/>
    </source>
</evidence>
<organism evidence="1 2">
    <name type="scientific">Lipomyces kononenkoae</name>
    <name type="common">Yeast</name>
    <dbReference type="NCBI Taxonomy" id="34357"/>
    <lineage>
        <taxon>Eukaryota</taxon>
        <taxon>Fungi</taxon>
        <taxon>Dikarya</taxon>
        <taxon>Ascomycota</taxon>
        <taxon>Saccharomycotina</taxon>
        <taxon>Lipomycetes</taxon>
        <taxon>Lipomycetales</taxon>
        <taxon>Lipomycetaceae</taxon>
        <taxon>Lipomyces</taxon>
    </lineage>
</organism>
<sequence length="122" mass="13819">MSYQRAIIPPTQRINELLEALKQEFETVTNEASLYRMHKDDFDHKCMSFCFSSFSFANCWVLFVGGGRCQLVRVMPNGVDDCVGPPKAIVHRVFYFLVTICLPCTLAQSPVSKDDADQCSGW</sequence>
<comment type="caution">
    <text evidence="1">The sequence shown here is derived from an EMBL/GenBank/DDBJ whole genome shotgun (WGS) entry which is preliminary data.</text>
</comment>
<dbReference type="Proteomes" id="UP001433508">
    <property type="component" value="Unassembled WGS sequence"/>
</dbReference>
<protein>
    <submittedName>
        <fullName evidence="1">Uncharacterized protein</fullName>
    </submittedName>
</protein>
<accession>A0ACC3TA88</accession>
<name>A0ACC3TA88_LIPKO</name>
<reference evidence="2" key="1">
    <citation type="journal article" date="2024" name="Front. Bioeng. Biotechnol.">
        <title>Genome-scale model development and genomic sequencing of the oleaginous clade Lipomyces.</title>
        <authorList>
            <person name="Czajka J.J."/>
            <person name="Han Y."/>
            <person name="Kim J."/>
            <person name="Mondo S.J."/>
            <person name="Hofstad B.A."/>
            <person name="Robles A."/>
            <person name="Haridas S."/>
            <person name="Riley R."/>
            <person name="LaButti K."/>
            <person name="Pangilinan J."/>
            <person name="Andreopoulos W."/>
            <person name="Lipzen A."/>
            <person name="Yan J."/>
            <person name="Wang M."/>
            <person name="Ng V."/>
            <person name="Grigoriev I.V."/>
            <person name="Spatafora J.W."/>
            <person name="Magnuson J.K."/>
            <person name="Baker S.E."/>
            <person name="Pomraning K.R."/>
        </authorList>
    </citation>
    <scope>NUCLEOTIDE SEQUENCE [LARGE SCALE GENOMIC DNA]</scope>
    <source>
        <strain evidence="2">CBS 7786</strain>
    </source>
</reference>
<evidence type="ECO:0000313" key="1">
    <source>
        <dbReference type="EMBL" id="KAK9240531.1"/>
    </source>
</evidence>
<dbReference type="EMBL" id="MU971339">
    <property type="protein sequence ID" value="KAK9240531.1"/>
    <property type="molecule type" value="Genomic_DNA"/>
</dbReference>
<keyword evidence="2" id="KW-1185">Reference proteome</keyword>